<dbReference type="EMBL" id="GBRH01254065">
    <property type="protein sequence ID" value="JAD43830.1"/>
    <property type="molecule type" value="Transcribed_RNA"/>
</dbReference>
<organism evidence="2">
    <name type="scientific">Arundo donax</name>
    <name type="common">Giant reed</name>
    <name type="synonym">Donax arundinaceus</name>
    <dbReference type="NCBI Taxonomy" id="35708"/>
    <lineage>
        <taxon>Eukaryota</taxon>
        <taxon>Viridiplantae</taxon>
        <taxon>Streptophyta</taxon>
        <taxon>Embryophyta</taxon>
        <taxon>Tracheophyta</taxon>
        <taxon>Spermatophyta</taxon>
        <taxon>Magnoliopsida</taxon>
        <taxon>Liliopsida</taxon>
        <taxon>Poales</taxon>
        <taxon>Poaceae</taxon>
        <taxon>PACMAD clade</taxon>
        <taxon>Arundinoideae</taxon>
        <taxon>Arundineae</taxon>
        <taxon>Arundo</taxon>
    </lineage>
</organism>
<proteinExistence type="predicted"/>
<dbReference type="AlphaFoldDB" id="A0A0A9A496"/>
<evidence type="ECO:0000313" key="2">
    <source>
        <dbReference type="EMBL" id="JAD43830.1"/>
    </source>
</evidence>
<accession>A0A0A9A496</accession>
<reference evidence="2" key="2">
    <citation type="journal article" date="2015" name="Data Brief">
        <title>Shoot transcriptome of the giant reed, Arundo donax.</title>
        <authorList>
            <person name="Barrero R.A."/>
            <person name="Guerrero F.D."/>
            <person name="Moolhuijzen P."/>
            <person name="Goolsby J.A."/>
            <person name="Tidwell J."/>
            <person name="Bellgard S.E."/>
            <person name="Bellgard M.I."/>
        </authorList>
    </citation>
    <scope>NUCLEOTIDE SEQUENCE</scope>
    <source>
        <tissue evidence="2">Shoot tissue taken approximately 20 cm above the soil surface</tissue>
    </source>
</reference>
<keyword evidence="1" id="KW-0812">Transmembrane</keyword>
<feature type="transmembrane region" description="Helical" evidence="1">
    <location>
        <begin position="21"/>
        <end position="47"/>
    </location>
</feature>
<sequence>MQMEIRRYLRENSYMMPCPDFGRLVHLYFPVSGLLSTSNVSFLYVVICVV</sequence>
<keyword evidence="1" id="KW-1133">Transmembrane helix</keyword>
<protein>
    <submittedName>
        <fullName evidence="2">Uncharacterized protein</fullName>
    </submittedName>
</protein>
<keyword evidence="1" id="KW-0472">Membrane</keyword>
<evidence type="ECO:0000256" key="1">
    <source>
        <dbReference type="SAM" id="Phobius"/>
    </source>
</evidence>
<reference evidence="2" key="1">
    <citation type="submission" date="2014-09" db="EMBL/GenBank/DDBJ databases">
        <authorList>
            <person name="Magalhaes I.L.F."/>
            <person name="Oliveira U."/>
            <person name="Santos F.R."/>
            <person name="Vidigal T.H.D.A."/>
            <person name="Brescovit A.D."/>
            <person name="Santos A.J."/>
        </authorList>
    </citation>
    <scope>NUCLEOTIDE SEQUENCE</scope>
    <source>
        <tissue evidence="2">Shoot tissue taken approximately 20 cm above the soil surface</tissue>
    </source>
</reference>
<name>A0A0A9A496_ARUDO</name>